<evidence type="ECO:0000259" key="2">
    <source>
        <dbReference type="Pfam" id="PF13843"/>
    </source>
</evidence>
<dbReference type="AlphaFoldDB" id="A0AAV4IRS5"/>
<dbReference type="InterPro" id="IPR009057">
    <property type="entry name" value="Homeodomain-like_sf"/>
</dbReference>
<gene>
    <name evidence="3" type="ORF">ElyMa_003121000</name>
</gene>
<name>A0AAV4IRS5_9GAST</name>
<dbReference type="PANTHER" id="PTHR46599">
    <property type="entry name" value="PIGGYBAC TRANSPOSABLE ELEMENT-DERIVED PROTEIN 4"/>
    <property type="match status" value="1"/>
</dbReference>
<dbReference type="SUPFAM" id="SSF46689">
    <property type="entry name" value="Homeodomain-like"/>
    <property type="match status" value="1"/>
</dbReference>
<evidence type="ECO:0000313" key="3">
    <source>
        <dbReference type="EMBL" id="GFS12825.1"/>
    </source>
</evidence>
<feature type="compositionally biased region" description="Acidic residues" evidence="1">
    <location>
        <begin position="25"/>
        <end position="39"/>
    </location>
</feature>
<dbReference type="Proteomes" id="UP000762676">
    <property type="component" value="Unassembled WGS sequence"/>
</dbReference>
<proteinExistence type="predicted"/>
<feature type="region of interest" description="Disordered" evidence="1">
    <location>
        <begin position="1"/>
        <end position="85"/>
    </location>
</feature>
<comment type="caution">
    <text evidence="3">The sequence shown here is derived from an EMBL/GenBank/DDBJ whole genome shotgun (WGS) entry which is preliminary data.</text>
</comment>
<dbReference type="EMBL" id="BMAT01006447">
    <property type="protein sequence ID" value="GFS12825.1"/>
    <property type="molecule type" value="Genomic_DNA"/>
</dbReference>
<accession>A0AAV4IRS5</accession>
<sequence>MASGSGRPSRYTAHEVRNLFQNMSDESDSDSDLVLEPEGSDSLIESDSSDPSSDRESKSQPPSKRARTANAGGPSASTSSDPDLPIWNEVMEGVTDINFRFSPPNGSGLQANLNETSTALDCFRVFMTQGVVQFLLNSVNAYADHRCRINNPPRRQSVFNSWYKLSECELYKFFAIVIQMGLDPAPAVRDYYCRKYAPSYRPWFHKILPWPRFEAIYHSMFHCAQEAEATAKDKIEPYLNLLLQNFRSAFYPFQLQELSLDEMVVGFTESWVSRLTRTAAEVMDPRGDDKSGCRSECLEFLDGFQDVKSRFCSFRANRFNNVFENASAIVFYQHHIVSFLEDFVSHSNLKSKNDAMDLQDEKIMDMMRAFSKFNFLVTSPYWKLMNSNVPYSSRNYKNYTEETLLKVVNECKKVPIKDVAQVYNIPIRTLRKKVNGLHSKTVGGQTVLTPELEEAVMAHVLKCADYGMPLSPNDIKFIMKGMLDKMKLNVPKFKSNLPGPDWIKAFLSRPEDQLCQRNCQNIKRSRAQVDPEQINKYFRNLQRTLAGVPPENILNYDETDEPGQKSVFCEGG</sequence>
<feature type="domain" description="PiggyBac transposable element-derived protein" evidence="2">
    <location>
        <begin position="119"/>
        <end position="268"/>
    </location>
</feature>
<dbReference type="InterPro" id="IPR029526">
    <property type="entry name" value="PGBD"/>
</dbReference>
<evidence type="ECO:0000256" key="1">
    <source>
        <dbReference type="SAM" id="MobiDB-lite"/>
    </source>
</evidence>
<organism evidence="3 4">
    <name type="scientific">Elysia marginata</name>
    <dbReference type="NCBI Taxonomy" id="1093978"/>
    <lineage>
        <taxon>Eukaryota</taxon>
        <taxon>Metazoa</taxon>
        <taxon>Spiralia</taxon>
        <taxon>Lophotrochozoa</taxon>
        <taxon>Mollusca</taxon>
        <taxon>Gastropoda</taxon>
        <taxon>Heterobranchia</taxon>
        <taxon>Euthyneura</taxon>
        <taxon>Panpulmonata</taxon>
        <taxon>Sacoglossa</taxon>
        <taxon>Placobranchoidea</taxon>
        <taxon>Plakobranchidae</taxon>
        <taxon>Elysia</taxon>
    </lineage>
</organism>
<dbReference type="PANTHER" id="PTHR46599:SF3">
    <property type="entry name" value="PIGGYBAC TRANSPOSABLE ELEMENT-DERIVED PROTEIN 4"/>
    <property type="match status" value="1"/>
</dbReference>
<keyword evidence="4" id="KW-1185">Reference proteome</keyword>
<evidence type="ECO:0000313" key="4">
    <source>
        <dbReference type="Proteomes" id="UP000762676"/>
    </source>
</evidence>
<dbReference type="Pfam" id="PF13843">
    <property type="entry name" value="DDE_Tnp_1_7"/>
    <property type="match status" value="1"/>
</dbReference>
<reference evidence="3 4" key="1">
    <citation type="journal article" date="2021" name="Elife">
        <title>Chloroplast acquisition without the gene transfer in kleptoplastic sea slugs, Plakobranchus ocellatus.</title>
        <authorList>
            <person name="Maeda T."/>
            <person name="Takahashi S."/>
            <person name="Yoshida T."/>
            <person name="Shimamura S."/>
            <person name="Takaki Y."/>
            <person name="Nagai Y."/>
            <person name="Toyoda A."/>
            <person name="Suzuki Y."/>
            <person name="Arimoto A."/>
            <person name="Ishii H."/>
            <person name="Satoh N."/>
            <person name="Nishiyama T."/>
            <person name="Hasebe M."/>
            <person name="Maruyama T."/>
            <person name="Minagawa J."/>
            <person name="Obokata J."/>
            <person name="Shigenobu S."/>
        </authorList>
    </citation>
    <scope>NUCLEOTIDE SEQUENCE [LARGE SCALE GENOMIC DNA]</scope>
</reference>
<feature type="compositionally biased region" description="Low complexity" evidence="1">
    <location>
        <begin position="40"/>
        <end position="51"/>
    </location>
</feature>
<protein>
    <recommendedName>
        <fullName evidence="2">PiggyBac transposable element-derived protein domain-containing protein</fullName>
    </recommendedName>
</protein>